<proteinExistence type="inferred from homology"/>
<gene>
    <name evidence="7" type="ORF">SD72_02675</name>
</gene>
<reference evidence="7 8" key="1">
    <citation type="submission" date="2015-01" db="EMBL/GenBank/DDBJ databases">
        <title>Draft genome sequence of Leucobacter komagatae strain VKM ST2845.</title>
        <authorList>
            <person name="Karlyshev A.V."/>
            <person name="Kudryashova E.B."/>
        </authorList>
    </citation>
    <scope>NUCLEOTIDE SEQUENCE [LARGE SCALE GENOMIC DNA]</scope>
    <source>
        <strain evidence="7 8">VKM ST2845</strain>
    </source>
</reference>
<keyword evidence="8" id="KW-1185">Reference proteome</keyword>
<dbReference type="PRINTS" id="PR00420">
    <property type="entry name" value="RNGMNOXGNASE"/>
</dbReference>
<dbReference type="EC" id="1.14.13.-" evidence="5"/>
<dbReference type="SUPFAM" id="SSF51905">
    <property type="entry name" value="FAD/NAD(P)-binding domain"/>
    <property type="match status" value="1"/>
</dbReference>
<comment type="catalytic activity">
    <reaction evidence="5">
        <text>a tetracycline + NADPH + O2 + H(+) = an 11a-hydroxytetracycline + NADP(+) + H2O</text>
        <dbReference type="Rhea" id="RHEA:61444"/>
        <dbReference type="ChEBI" id="CHEBI:15377"/>
        <dbReference type="ChEBI" id="CHEBI:15378"/>
        <dbReference type="ChEBI" id="CHEBI:15379"/>
        <dbReference type="ChEBI" id="CHEBI:57783"/>
        <dbReference type="ChEBI" id="CHEBI:58349"/>
        <dbReference type="ChEBI" id="CHEBI:144644"/>
        <dbReference type="ChEBI" id="CHEBI:144645"/>
    </reaction>
</comment>
<dbReference type="HAMAP" id="MF_00845">
    <property type="entry name" value="TetX_monooxygenase"/>
    <property type="match status" value="1"/>
</dbReference>
<sequence length="388" mass="41463">MSTHFPIAIIGGGLGGLMAARVLHVNGIASAVFDLESGPEARVQGGMLDIHDYNGQKAIRAAGLWDEFAAAIHHGGEAMRILDHTGHVLREEADRGEMSRPEVKRGQLRDILLDSLPDDAVRWGKKAVRVRDVPGVPGRREVEFADGERITTDLLIGADGAWSKVRPLLTNAAPAYTGISFIEANLERGAELHPVEAAVMGAGMLFAFRDETGILDHLETDGTLHVYLGFRVPETWIDSIDFTDTATAKQVLLERFAGWDEGLRGLVANADAELTPRRIHAMPVGVTWERVPGVTLIGDAAHVMSPFAGEGANLAMYDGALLAAALVNYPGDTEAALVAYEGELFARAAEAAADSAESLDLLFAPGSPGPLIEMFAGFDELRATSKLD</sequence>
<keyword evidence="5" id="KW-0963">Cytoplasm</keyword>
<feature type="domain" description="FAD-binding" evidence="6">
    <location>
        <begin position="6"/>
        <end position="344"/>
    </location>
</feature>
<keyword evidence="2 5" id="KW-0274">FAD</keyword>
<keyword evidence="5" id="KW-0547">Nucleotide-binding</keyword>
<feature type="binding site" evidence="5">
    <location>
        <position position="42"/>
    </location>
    <ligand>
        <name>NADPH</name>
        <dbReference type="ChEBI" id="CHEBI:57783"/>
    </ligand>
</feature>
<dbReference type="PANTHER" id="PTHR46972:SF1">
    <property type="entry name" value="FAD DEPENDENT OXIDOREDUCTASE DOMAIN-CONTAINING PROTEIN"/>
    <property type="match status" value="1"/>
</dbReference>
<accession>A0A0D0H8S5</accession>
<dbReference type="InterPro" id="IPR036188">
    <property type="entry name" value="FAD/NAD-bd_sf"/>
</dbReference>
<keyword evidence="3 5" id="KW-0560">Oxidoreductase</keyword>
<dbReference type="EMBL" id="JXSQ01000002">
    <property type="protein sequence ID" value="KIP53580.1"/>
    <property type="molecule type" value="Genomic_DNA"/>
</dbReference>
<evidence type="ECO:0000313" key="8">
    <source>
        <dbReference type="Proteomes" id="UP000032120"/>
    </source>
</evidence>
<keyword evidence="5" id="KW-0521">NADP</keyword>
<organism evidence="7 8">
    <name type="scientific">Leucobacter komagatae</name>
    <dbReference type="NCBI Taxonomy" id="55969"/>
    <lineage>
        <taxon>Bacteria</taxon>
        <taxon>Bacillati</taxon>
        <taxon>Actinomycetota</taxon>
        <taxon>Actinomycetes</taxon>
        <taxon>Micrococcales</taxon>
        <taxon>Microbacteriaceae</taxon>
        <taxon>Leucobacter</taxon>
    </lineage>
</organism>
<comment type="cofactor">
    <cofactor evidence="5">
        <name>FAD</name>
        <dbReference type="ChEBI" id="CHEBI:57692"/>
    </cofactor>
</comment>
<dbReference type="Pfam" id="PF01494">
    <property type="entry name" value="FAD_binding_3"/>
    <property type="match status" value="1"/>
</dbReference>
<dbReference type="PANTHER" id="PTHR46972">
    <property type="entry name" value="MONOOXYGENASE ASQM-RELATED"/>
    <property type="match status" value="1"/>
</dbReference>
<evidence type="ECO:0000259" key="6">
    <source>
        <dbReference type="Pfam" id="PF01494"/>
    </source>
</evidence>
<keyword evidence="4 5" id="KW-0503">Monooxygenase</keyword>
<dbReference type="OrthoDB" id="4246007at2"/>
<comment type="function">
    <text evidence="5">An FAD-requiring monooxygenase active on some tetracycline antibiotic derivatives, which leads to their inactivation. Hydroxylates carbon 11a of tetracycline and some analogs.</text>
</comment>
<evidence type="ECO:0000256" key="3">
    <source>
        <dbReference type="ARBA" id="ARBA00023002"/>
    </source>
</evidence>
<dbReference type="AlphaFoldDB" id="A0A0D0H8S5"/>
<dbReference type="InterPro" id="IPR043683">
    <property type="entry name" value="TetX_monooxygenase"/>
</dbReference>
<feature type="binding site" evidence="5">
    <location>
        <position position="299"/>
    </location>
    <ligand>
        <name>FAD</name>
        <dbReference type="ChEBI" id="CHEBI:57692"/>
    </ligand>
</feature>
<comment type="similarity">
    <text evidence="5">Belongs to the aromatic-ring hydroxylase family. TetX subfamily.</text>
</comment>
<comment type="caution">
    <text evidence="7">The sequence shown here is derived from an EMBL/GenBank/DDBJ whole genome shotgun (WGS) entry which is preliminary data.</text>
</comment>
<name>A0A0D0H8S5_9MICO</name>
<evidence type="ECO:0000256" key="1">
    <source>
        <dbReference type="ARBA" id="ARBA00022630"/>
    </source>
</evidence>
<evidence type="ECO:0000256" key="4">
    <source>
        <dbReference type="ARBA" id="ARBA00023033"/>
    </source>
</evidence>
<evidence type="ECO:0000313" key="7">
    <source>
        <dbReference type="EMBL" id="KIP53580.1"/>
    </source>
</evidence>
<dbReference type="Gene3D" id="3.50.50.60">
    <property type="entry name" value="FAD/NAD(P)-binding domain"/>
    <property type="match status" value="1"/>
</dbReference>
<evidence type="ECO:0000256" key="2">
    <source>
        <dbReference type="ARBA" id="ARBA00022827"/>
    </source>
</evidence>
<comment type="subcellular location">
    <subcellularLocation>
        <location evidence="5">Cytoplasm</location>
    </subcellularLocation>
</comment>
<dbReference type="GO" id="GO:0005737">
    <property type="term" value="C:cytoplasm"/>
    <property type="evidence" value="ECO:0007669"/>
    <property type="project" value="UniProtKB-SubCell"/>
</dbReference>
<evidence type="ECO:0000256" key="5">
    <source>
        <dbReference type="HAMAP-Rule" id="MF_00845"/>
    </source>
</evidence>
<keyword evidence="1 5" id="KW-0285">Flavoprotein</keyword>
<feature type="binding site" evidence="5">
    <location>
        <position position="105"/>
    </location>
    <ligand>
        <name>FAD</name>
        <dbReference type="ChEBI" id="CHEBI:57692"/>
    </ligand>
</feature>
<dbReference type="Proteomes" id="UP000032120">
    <property type="component" value="Unassembled WGS sequence"/>
</dbReference>
<dbReference type="GO" id="GO:0004497">
    <property type="term" value="F:monooxygenase activity"/>
    <property type="evidence" value="ECO:0007669"/>
    <property type="project" value="UniProtKB-UniRule"/>
</dbReference>
<feature type="binding site" evidence="5">
    <location>
        <position position="49"/>
    </location>
    <ligand>
        <name>FAD</name>
        <dbReference type="ChEBI" id="CHEBI:57692"/>
    </ligand>
</feature>
<dbReference type="RefSeq" id="WP_042542862.1">
    <property type="nucleotide sequence ID" value="NZ_JXSQ01000002.1"/>
</dbReference>
<comment type="domain">
    <text evidence="5">Consists of an N-terminal FAD-binding domain with a Rossman fold and a C-terminal substrate-binding domain.</text>
</comment>
<dbReference type="InterPro" id="IPR002938">
    <property type="entry name" value="FAD-bd"/>
</dbReference>
<comment type="subunit">
    <text evidence="5">Monomer.</text>
</comment>
<dbReference type="GO" id="GO:0046677">
    <property type="term" value="P:response to antibiotic"/>
    <property type="evidence" value="ECO:0007669"/>
    <property type="project" value="InterPro"/>
</dbReference>
<protein>
    <recommendedName>
        <fullName evidence="5">Flavin-dependent monooxygenase</fullName>
    </recommendedName>
    <alternativeName>
        <fullName evidence="5">TetX monooxygenase</fullName>
        <shortName evidence="5">TetX</shortName>
        <ecNumber evidence="5">1.14.13.-</ecNumber>
    </alternativeName>
</protein>
<dbReference type="GO" id="GO:0071949">
    <property type="term" value="F:FAD binding"/>
    <property type="evidence" value="ECO:0007669"/>
    <property type="project" value="InterPro"/>
</dbReference>